<dbReference type="AlphaFoldDB" id="A0A1I5IPI8"/>
<sequence>MMAEKMPFPPFPLDVSLFISPVLESVLAAVRRAGFTVPTVDEVLTEVDEGVVQLVLPAGVRPRWHAAVALPRAALSVAGLLATAPSAWLARSDATLAGARPACGCRGPRIALR</sequence>
<dbReference type="OrthoDB" id="9765468at2"/>
<organism evidence="1 2">
    <name type="scientific">Pseudonocardia ammonioxydans</name>
    <dbReference type="NCBI Taxonomy" id="260086"/>
    <lineage>
        <taxon>Bacteria</taxon>
        <taxon>Bacillati</taxon>
        <taxon>Actinomycetota</taxon>
        <taxon>Actinomycetes</taxon>
        <taxon>Pseudonocardiales</taxon>
        <taxon>Pseudonocardiaceae</taxon>
        <taxon>Pseudonocardia</taxon>
    </lineage>
</organism>
<dbReference type="EMBL" id="FOUY01000119">
    <property type="protein sequence ID" value="SFO62525.1"/>
    <property type="molecule type" value="Genomic_DNA"/>
</dbReference>
<evidence type="ECO:0000313" key="1">
    <source>
        <dbReference type="EMBL" id="SFO62525.1"/>
    </source>
</evidence>
<proteinExistence type="predicted"/>
<keyword evidence="2" id="KW-1185">Reference proteome</keyword>
<reference evidence="1 2" key="1">
    <citation type="submission" date="2016-10" db="EMBL/GenBank/DDBJ databases">
        <authorList>
            <person name="de Groot N.N."/>
        </authorList>
    </citation>
    <scope>NUCLEOTIDE SEQUENCE [LARGE SCALE GENOMIC DNA]</scope>
    <source>
        <strain evidence="1 2">CGMCC 4.1877</strain>
    </source>
</reference>
<protein>
    <submittedName>
        <fullName evidence="1">Uncharacterized protein</fullName>
    </submittedName>
</protein>
<accession>A0A1I5IPI8</accession>
<dbReference type="Proteomes" id="UP000199614">
    <property type="component" value="Unassembled WGS sequence"/>
</dbReference>
<evidence type="ECO:0000313" key="2">
    <source>
        <dbReference type="Proteomes" id="UP000199614"/>
    </source>
</evidence>
<gene>
    <name evidence="1" type="ORF">SAMN05216207_11191</name>
</gene>
<name>A0A1I5IPI8_PSUAM</name>
<dbReference type="RefSeq" id="WP_093357567.1">
    <property type="nucleotide sequence ID" value="NZ_FOUY01000119.1"/>
</dbReference>